<reference evidence="1 2" key="1">
    <citation type="journal article" date="2019" name="Front. Microbiol.">
        <title>Ammonia Oxidation by the Arctic Terrestrial Thaumarchaeote Candidatus Nitrosocosmicus arcticus Is Stimulated by Increasing Temperatures.</title>
        <authorList>
            <person name="Alves R.J.E."/>
            <person name="Kerou M."/>
            <person name="Zappe A."/>
            <person name="Bittner R."/>
            <person name="Abby S.S."/>
            <person name="Schmidt H.A."/>
            <person name="Pfeifer K."/>
            <person name="Schleper C."/>
        </authorList>
    </citation>
    <scope>NUCLEOTIDE SEQUENCE [LARGE SCALE GENOMIC DNA]</scope>
    <source>
        <strain evidence="1 2">Kfb</strain>
    </source>
</reference>
<dbReference type="PANTHER" id="PTHR40069:SF1">
    <property type="entry name" value="YWBE PROTEIN"/>
    <property type="match status" value="1"/>
</dbReference>
<organism evidence="1 2">
    <name type="scientific">Candidatus Nitrosocosmicus arcticus</name>
    <dbReference type="NCBI Taxonomy" id="2035267"/>
    <lineage>
        <taxon>Archaea</taxon>
        <taxon>Nitrososphaerota</taxon>
        <taxon>Nitrososphaeria</taxon>
        <taxon>Nitrososphaerales</taxon>
        <taxon>Nitrososphaeraceae</taxon>
        <taxon>Candidatus Nitrosocosmicus</taxon>
    </lineage>
</organism>
<dbReference type="NCBIfam" id="TIGR03833">
    <property type="entry name" value="YwbE family protein"/>
    <property type="match status" value="1"/>
</dbReference>
<dbReference type="Proteomes" id="UP000315289">
    <property type="component" value="Unassembled WGS sequence"/>
</dbReference>
<keyword evidence="2" id="KW-1185">Reference proteome</keyword>
<dbReference type="InterPro" id="IPR019240">
    <property type="entry name" value="DUF2196"/>
</dbReference>
<dbReference type="AlphaFoldDB" id="A0A557STP5"/>
<comment type="caution">
    <text evidence="1">The sequence shown here is derived from an EMBL/GenBank/DDBJ whole genome shotgun (WGS) entry which is preliminary data.</text>
</comment>
<evidence type="ECO:0000313" key="2">
    <source>
        <dbReference type="Proteomes" id="UP000315289"/>
    </source>
</evidence>
<name>A0A557STP5_9ARCH</name>
<protein>
    <recommendedName>
        <fullName evidence="3">YwbE family protein</fullName>
    </recommendedName>
</protein>
<sequence length="79" mass="8711">MSLSGNNRDTIKIGSTVRVIKKSDQKTGKVSEGIVKEILTKSKFHPHGIKVILEDGIIGRVKEIVNVSNNKDISKEKLI</sequence>
<proteinExistence type="predicted"/>
<gene>
    <name evidence="1" type="ORF">NARC_100046</name>
</gene>
<dbReference type="EMBL" id="VOAH01000010">
    <property type="protein sequence ID" value="TVP39984.1"/>
    <property type="molecule type" value="Genomic_DNA"/>
</dbReference>
<evidence type="ECO:0008006" key="3">
    <source>
        <dbReference type="Google" id="ProtNLM"/>
    </source>
</evidence>
<dbReference type="Pfam" id="PF09962">
    <property type="entry name" value="DUF2196"/>
    <property type="match status" value="1"/>
</dbReference>
<dbReference type="PANTHER" id="PTHR40069">
    <property type="entry name" value="YWBE PROTEIN"/>
    <property type="match status" value="1"/>
</dbReference>
<accession>A0A557STP5</accession>
<evidence type="ECO:0000313" key="1">
    <source>
        <dbReference type="EMBL" id="TVP39984.1"/>
    </source>
</evidence>